<sequence>MAVDNLNSTSTSQWHTVRPWTPRFVLTVREVTSVSATFILSSDLSTSTDPPLASLGLAPADDDDNFEDVPLVSDALGRGLSVNVNGATWKRVLVRMDDEGDEAIIILYGLMPGRQYDIELGIVSLEGEEIIHSRMVTQSQVQAPTEIGSEHSVSSISDSEYVAPSPLPSRSISHDEYAAQLRLKLSSLNAERDALQNQVKSARKDSQKADATLRGEIEALRRAADKNATAEQRARQKVLALQEAVKQALASTKESEALAAEVEASLPAMREREREAKELHEEALEDEKASKAESNETIRSDKKRTSDLQNELTTLTNRLERLTGKRDKLLNDTVPDLEERLAKLIREVELVERDAGAFEVIDNGPVGFDLGSRANSAKYSKFSEPYGLSPSSDTYAASGSLLSSRAMPFEPSRAAQSQNLLSSLRCPPTLAFPPSKSGPQSSSSSSSSSPTPTSNQTLDGNSAFEAQHSSYLAPTSAHVTQHSAQPSRNRSRHAPRNVAPGPPGLIQFGHQSAVHTGSSYQFDPPQQHSHSQSVDHTQPVVSGISSGTRFGLRALSPARQTSLPTRMPSSFATVTANSSSDQS</sequence>
<feature type="compositionally biased region" description="Polar residues" evidence="2">
    <location>
        <begin position="509"/>
        <end position="548"/>
    </location>
</feature>
<feature type="coiled-coil region" evidence="1">
    <location>
        <begin position="178"/>
        <end position="212"/>
    </location>
</feature>
<dbReference type="STRING" id="27342.A0A0H2S1A9"/>
<feature type="compositionally biased region" description="Low complexity" evidence="2">
    <location>
        <begin position="257"/>
        <end position="266"/>
    </location>
</feature>
<evidence type="ECO:0000256" key="1">
    <source>
        <dbReference type="SAM" id="Coils"/>
    </source>
</evidence>
<proteinExistence type="predicted"/>
<dbReference type="AlphaFoldDB" id="A0A0H2S1A9"/>
<feature type="compositionally biased region" description="Polar residues" evidence="2">
    <location>
        <begin position="474"/>
        <end position="488"/>
    </location>
</feature>
<evidence type="ECO:0000256" key="2">
    <source>
        <dbReference type="SAM" id="MobiDB-lite"/>
    </source>
</evidence>
<reference evidence="3 4" key="1">
    <citation type="submission" date="2015-04" db="EMBL/GenBank/DDBJ databases">
        <title>Complete genome sequence of Schizopora paradoxa KUC8140, a cosmopolitan wood degrader in East Asia.</title>
        <authorList>
            <consortium name="DOE Joint Genome Institute"/>
            <person name="Min B."/>
            <person name="Park H."/>
            <person name="Jang Y."/>
            <person name="Kim J.-J."/>
            <person name="Kim K.H."/>
            <person name="Pangilinan J."/>
            <person name="Lipzen A."/>
            <person name="Riley R."/>
            <person name="Grigoriev I.V."/>
            <person name="Spatafora J.W."/>
            <person name="Choi I.-G."/>
        </authorList>
    </citation>
    <scope>NUCLEOTIDE SEQUENCE [LARGE SCALE GENOMIC DNA]</scope>
    <source>
        <strain evidence="3 4">KUC8140</strain>
    </source>
</reference>
<gene>
    <name evidence="3" type="ORF">SCHPADRAFT_936840</name>
</gene>
<dbReference type="OrthoDB" id="2596255at2759"/>
<organism evidence="3 4">
    <name type="scientific">Schizopora paradoxa</name>
    <dbReference type="NCBI Taxonomy" id="27342"/>
    <lineage>
        <taxon>Eukaryota</taxon>
        <taxon>Fungi</taxon>
        <taxon>Dikarya</taxon>
        <taxon>Basidiomycota</taxon>
        <taxon>Agaricomycotina</taxon>
        <taxon>Agaricomycetes</taxon>
        <taxon>Hymenochaetales</taxon>
        <taxon>Schizoporaceae</taxon>
        <taxon>Schizopora</taxon>
    </lineage>
</organism>
<evidence type="ECO:0000313" key="3">
    <source>
        <dbReference type="EMBL" id="KLO17642.1"/>
    </source>
</evidence>
<protein>
    <submittedName>
        <fullName evidence="3">Uncharacterized protein</fullName>
    </submittedName>
</protein>
<feature type="compositionally biased region" description="Low complexity" evidence="2">
    <location>
        <begin position="433"/>
        <end position="454"/>
    </location>
</feature>
<feature type="compositionally biased region" description="Polar residues" evidence="2">
    <location>
        <begin position="558"/>
        <end position="583"/>
    </location>
</feature>
<dbReference type="Proteomes" id="UP000053477">
    <property type="component" value="Unassembled WGS sequence"/>
</dbReference>
<dbReference type="EMBL" id="KQ085902">
    <property type="protein sequence ID" value="KLO17642.1"/>
    <property type="molecule type" value="Genomic_DNA"/>
</dbReference>
<keyword evidence="1" id="KW-0175">Coiled coil</keyword>
<feature type="region of interest" description="Disordered" evidence="2">
    <location>
        <begin position="425"/>
        <end position="460"/>
    </location>
</feature>
<dbReference type="InParanoid" id="A0A0H2S1A9"/>
<accession>A0A0H2S1A9</accession>
<feature type="region of interest" description="Disordered" evidence="2">
    <location>
        <begin position="474"/>
        <end position="583"/>
    </location>
</feature>
<feature type="region of interest" description="Disordered" evidence="2">
    <location>
        <begin position="251"/>
        <end position="306"/>
    </location>
</feature>
<keyword evidence="4" id="KW-1185">Reference proteome</keyword>
<feature type="compositionally biased region" description="Basic and acidic residues" evidence="2">
    <location>
        <begin position="269"/>
        <end position="306"/>
    </location>
</feature>
<name>A0A0H2S1A9_9AGAM</name>
<evidence type="ECO:0000313" key="4">
    <source>
        <dbReference type="Proteomes" id="UP000053477"/>
    </source>
</evidence>